<keyword evidence="9" id="KW-0443">Lipid metabolism</keyword>
<evidence type="ECO:0000256" key="11">
    <source>
        <dbReference type="ARBA" id="ARBA00023228"/>
    </source>
</evidence>
<dbReference type="GeneTree" id="ENSGT00440000035378"/>
<evidence type="ECO:0000256" key="7">
    <source>
        <dbReference type="ARBA" id="ARBA00022729"/>
    </source>
</evidence>
<feature type="chain" id="PRO_5035981103" description="Alpha-L-fucosidase" evidence="13">
    <location>
        <begin position="28"/>
        <end position="458"/>
    </location>
</feature>
<feature type="domain" description="Alpha-L-fucosidase C-terminal" evidence="16">
    <location>
        <begin position="372"/>
        <end position="454"/>
    </location>
</feature>
<keyword evidence="11" id="KW-0458">Lysosome</keyword>
<evidence type="ECO:0000256" key="1">
    <source>
        <dbReference type="ARBA" id="ARBA00000321"/>
    </source>
</evidence>
<dbReference type="GO" id="GO:0006629">
    <property type="term" value="P:lipid metabolic process"/>
    <property type="evidence" value="ECO:0007669"/>
    <property type="project" value="UniProtKB-KW"/>
</dbReference>
<evidence type="ECO:0000256" key="14">
    <source>
        <dbReference type="PIRSR" id="PIRSR001092-1"/>
    </source>
</evidence>
<evidence type="ECO:0000256" key="5">
    <source>
        <dbReference type="ARBA" id="ARBA00007951"/>
    </source>
</evidence>
<comment type="similarity">
    <text evidence="5 13">Belongs to the glycosyl hydrolase 29 family.</text>
</comment>
<reference evidence="17" key="2">
    <citation type="submission" date="2025-09" db="UniProtKB">
        <authorList>
            <consortium name="Ensembl"/>
        </authorList>
    </citation>
    <scope>IDENTIFICATION</scope>
</reference>
<keyword evidence="8 13" id="KW-0378">Hydrolase</keyword>
<dbReference type="Gene3D" id="2.60.40.1180">
    <property type="entry name" value="Golgi alpha-mannosidase II"/>
    <property type="match status" value="1"/>
</dbReference>
<dbReference type="PROSITE" id="PS00385">
    <property type="entry name" value="ALPHA_L_FUCOSIDASE"/>
    <property type="match status" value="1"/>
</dbReference>
<evidence type="ECO:0000256" key="3">
    <source>
        <dbReference type="ARBA" id="ARBA00004071"/>
    </source>
</evidence>
<evidence type="ECO:0000256" key="12">
    <source>
        <dbReference type="ARBA" id="ARBA00023295"/>
    </source>
</evidence>
<comment type="function">
    <text evidence="3 13">Alpha-L-fucosidase is responsible for hydrolyzing the alpha-1,6-linked fucose joined to the reducing-end N-acetylglucosamine of the carbohydrate moieties of glycoproteins.</text>
</comment>
<dbReference type="PANTHER" id="PTHR10030">
    <property type="entry name" value="ALPHA-L-FUCOSIDASE"/>
    <property type="match status" value="1"/>
</dbReference>
<dbReference type="InterPro" id="IPR017853">
    <property type="entry name" value="GH"/>
</dbReference>
<evidence type="ECO:0000256" key="8">
    <source>
        <dbReference type="ARBA" id="ARBA00022801"/>
    </source>
</evidence>
<keyword evidence="10" id="KW-0325">Glycoprotein</keyword>
<evidence type="ECO:0000256" key="2">
    <source>
        <dbReference type="ARBA" id="ARBA00000419"/>
    </source>
</evidence>
<dbReference type="Pfam" id="PF01120">
    <property type="entry name" value="Alpha_L_fucos"/>
    <property type="match status" value="1"/>
</dbReference>
<feature type="domain" description="Glycoside hydrolase family 29 N-terminal" evidence="15">
    <location>
        <begin position="18"/>
        <end position="361"/>
    </location>
</feature>
<comment type="catalytic activity">
    <reaction evidence="13">
        <text>an alpha-L-fucoside + H2O = L-fucose + an alcohol</text>
        <dbReference type="Rhea" id="RHEA:12288"/>
        <dbReference type="ChEBI" id="CHEBI:2181"/>
        <dbReference type="ChEBI" id="CHEBI:15377"/>
        <dbReference type="ChEBI" id="CHEBI:28349"/>
        <dbReference type="ChEBI" id="CHEBI:30879"/>
        <dbReference type="EC" id="3.2.1.51"/>
    </reaction>
</comment>
<dbReference type="InterPro" id="IPR057739">
    <property type="entry name" value="Glyco_hydro_29_N"/>
</dbReference>
<dbReference type="InterPro" id="IPR000933">
    <property type="entry name" value="Glyco_hydro_29"/>
</dbReference>
<dbReference type="InterPro" id="IPR013780">
    <property type="entry name" value="Glyco_hydro_b"/>
</dbReference>
<keyword evidence="12 13" id="KW-0326">Glycosidase</keyword>
<dbReference type="GO" id="GO:0005764">
    <property type="term" value="C:lysosome"/>
    <property type="evidence" value="ECO:0007669"/>
    <property type="project" value="UniProtKB-SubCell"/>
</dbReference>
<dbReference type="InterPro" id="IPR031919">
    <property type="entry name" value="Fucosidase_C"/>
</dbReference>
<dbReference type="SMART" id="SM00812">
    <property type="entry name" value="Alpha_L_fucos"/>
    <property type="match status" value="1"/>
</dbReference>
<dbReference type="EC" id="3.2.1.51" evidence="13"/>
<organism evidence="17 18">
    <name type="scientific">Dicentrarchus labrax</name>
    <name type="common">European seabass</name>
    <name type="synonym">Morone labrax</name>
    <dbReference type="NCBI Taxonomy" id="13489"/>
    <lineage>
        <taxon>Eukaryota</taxon>
        <taxon>Metazoa</taxon>
        <taxon>Chordata</taxon>
        <taxon>Craniata</taxon>
        <taxon>Vertebrata</taxon>
        <taxon>Euteleostomi</taxon>
        <taxon>Actinopterygii</taxon>
        <taxon>Neopterygii</taxon>
        <taxon>Teleostei</taxon>
        <taxon>Neoteleostei</taxon>
        <taxon>Acanthomorphata</taxon>
        <taxon>Eupercaria</taxon>
        <taxon>Moronidae</taxon>
        <taxon>Dicentrarchus</taxon>
    </lineage>
</organism>
<dbReference type="AlphaFoldDB" id="A0A8C4H0D8"/>
<gene>
    <name evidence="17" type="primary">LOC127357702</name>
</gene>
<dbReference type="SUPFAM" id="SSF51445">
    <property type="entry name" value="(Trans)glycosidases"/>
    <property type="match status" value="1"/>
</dbReference>
<evidence type="ECO:0000256" key="9">
    <source>
        <dbReference type="ARBA" id="ARBA00023098"/>
    </source>
</evidence>
<accession>A0A8C4H0D8</accession>
<dbReference type="InterPro" id="IPR018526">
    <property type="entry name" value="Glyco_hydro_29_CS"/>
</dbReference>
<dbReference type="PANTHER" id="PTHR10030:SF2">
    <property type="entry name" value="TISSUE ALPHA-L-FUCOSIDASE"/>
    <property type="match status" value="1"/>
</dbReference>
<dbReference type="FunFam" id="3.20.20.80:FF:000027">
    <property type="entry name" value="Alpha-L-fucosidase"/>
    <property type="match status" value="1"/>
</dbReference>
<dbReference type="Ensembl" id="ENSDLAT00005037632.2">
    <property type="protein sequence ID" value="ENSDLAP00005035289.2"/>
    <property type="gene ID" value="ENSDLAG00005015690.2"/>
</dbReference>
<comment type="catalytic activity">
    <reaction evidence="2">
        <text>a neolactoside IV(2)-alpha-Fuc-nLc4Cer(d18:0) + H2O = a neolactoside nLc4Cer(d18:0) + L-fucose</text>
        <dbReference type="Rhea" id="RHEA:49308"/>
        <dbReference type="ChEBI" id="CHEBI:2181"/>
        <dbReference type="ChEBI" id="CHEBI:15377"/>
        <dbReference type="ChEBI" id="CHEBI:91119"/>
        <dbReference type="ChEBI" id="CHEBI:91121"/>
    </reaction>
    <physiologicalReaction direction="left-to-right" evidence="2">
        <dbReference type="Rhea" id="RHEA:49309"/>
    </physiologicalReaction>
</comment>
<dbReference type="Gene3D" id="3.20.20.80">
    <property type="entry name" value="Glycosidases"/>
    <property type="match status" value="1"/>
</dbReference>
<dbReference type="GO" id="GO:0006004">
    <property type="term" value="P:fucose metabolic process"/>
    <property type="evidence" value="ECO:0007669"/>
    <property type="project" value="InterPro"/>
</dbReference>
<dbReference type="InterPro" id="IPR016286">
    <property type="entry name" value="FUC_metazoa-typ"/>
</dbReference>
<evidence type="ECO:0000256" key="10">
    <source>
        <dbReference type="ARBA" id="ARBA00023180"/>
    </source>
</evidence>
<evidence type="ECO:0000313" key="18">
    <source>
        <dbReference type="Proteomes" id="UP000694389"/>
    </source>
</evidence>
<dbReference type="PRINTS" id="PR00741">
    <property type="entry name" value="GLHYDRLASE29"/>
</dbReference>
<evidence type="ECO:0000256" key="6">
    <source>
        <dbReference type="ARBA" id="ARBA00011881"/>
    </source>
</evidence>
<feature type="site" description="May be important for catalysis" evidence="14">
    <location>
        <position position="290"/>
    </location>
</feature>
<comment type="subunit">
    <text evidence="6 13">Homotetramer.</text>
</comment>
<reference evidence="17" key="1">
    <citation type="submission" date="2025-08" db="UniProtKB">
        <authorList>
            <consortium name="Ensembl"/>
        </authorList>
    </citation>
    <scope>IDENTIFICATION</scope>
</reference>
<protein>
    <recommendedName>
        <fullName evidence="13">Alpha-L-fucosidase</fullName>
        <ecNumber evidence="13">3.2.1.51</ecNumber>
    </recommendedName>
</protein>
<evidence type="ECO:0000256" key="13">
    <source>
        <dbReference type="PIRNR" id="PIRNR001092"/>
    </source>
</evidence>
<keyword evidence="18" id="KW-1185">Reference proteome</keyword>
<evidence type="ECO:0000259" key="15">
    <source>
        <dbReference type="Pfam" id="PF01120"/>
    </source>
</evidence>
<comment type="catalytic activity">
    <reaction evidence="1">
        <text>a neolactoside IV(2)-alpha-Fuc-nLc4Cer(d18:1(4E)) + H2O = a neolactoside nLc4Cer(d18:1(4E)) + L-fucose</text>
        <dbReference type="Rhea" id="RHEA:48224"/>
        <dbReference type="ChEBI" id="CHEBI:2181"/>
        <dbReference type="ChEBI" id="CHEBI:15377"/>
        <dbReference type="ChEBI" id="CHEBI:17006"/>
        <dbReference type="ChEBI" id="CHEBI:28691"/>
    </reaction>
    <physiologicalReaction direction="left-to-right" evidence="1">
        <dbReference type="Rhea" id="RHEA:48225"/>
    </physiologicalReaction>
</comment>
<dbReference type="Pfam" id="PF16757">
    <property type="entry name" value="Fucosidase_C"/>
    <property type="match status" value="1"/>
</dbReference>
<evidence type="ECO:0000313" key="17">
    <source>
        <dbReference type="Ensembl" id="ENSDLAP00005035289.2"/>
    </source>
</evidence>
<dbReference type="PIRSF" id="PIRSF001092">
    <property type="entry name" value="Alpha-L-fucosidase"/>
    <property type="match status" value="1"/>
</dbReference>
<feature type="signal peptide" evidence="13">
    <location>
        <begin position="1"/>
        <end position="27"/>
    </location>
</feature>
<keyword evidence="7 13" id="KW-0732">Signal</keyword>
<name>A0A8C4H0D8_DICLA</name>
<evidence type="ECO:0000259" key="16">
    <source>
        <dbReference type="Pfam" id="PF16757"/>
    </source>
</evidence>
<sequence>PRCTRSRRIMLAVFVLVAASVSRPAGARYTADWTSLDARPLPSWYDEAKVGVFIHWGVFSVPGFQSEWFWWHWQGEQPPDQKCVSYMSKNYPPGFSYPEFAPQFHAQFFNPGEWADIFKASGAKYVVLTAKHHEGFTNWGSPNSWNWNSVDTGPHRDLVGDLGEAVRNRSLHYGLYNSLYEWFHPLYLADKKNGFKTQEFVMHKLLPELYNMVVRYRPEVIWSDGDWEAPDTYWNSTQFLAWLYNDSPVKDTIVTNDRWGAGCACKHGGYYNCEDKYTPGQLPKHKWEKCTSVDTFSWGYRRNMKMSELMDLPTIIKDLVGTVALGGNYLLNVGPTPDGMIPVVFEERLRGVGDWLGINGEAIYASKPWRIQTENTTVPVWYTSKGESVYAIMTAKPPKLTLQLLGPKTSGATKVTLLGNPKPLPWSPVQPNAGLTVLLPELSCTPGQAWTLKLDGIQ</sequence>
<dbReference type="GO" id="GO:0016139">
    <property type="term" value="P:glycoside catabolic process"/>
    <property type="evidence" value="ECO:0007669"/>
    <property type="project" value="TreeGrafter"/>
</dbReference>
<evidence type="ECO:0000256" key="4">
    <source>
        <dbReference type="ARBA" id="ARBA00004371"/>
    </source>
</evidence>
<dbReference type="Proteomes" id="UP000694389">
    <property type="component" value="Unassembled WGS sequence"/>
</dbReference>
<comment type="subcellular location">
    <subcellularLocation>
        <location evidence="4">Lysosome</location>
    </subcellularLocation>
</comment>
<dbReference type="GO" id="GO:0004560">
    <property type="term" value="F:alpha-L-fucosidase activity"/>
    <property type="evidence" value="ECO:0007669"/>
    <property type="project" value="UniProtKB-UniRule"/>
</dbReference>
<proteinExistence type="inferred from homology"/>